<dbReference type="AlphaFoldDB" id="A0AA95JBQ3"/>
<dbReference type="Proteomes" id="UP001178662">
    <property type="component" value="Chromosome"/>
</dbReference>
<gene>
    <name evidence="1" type="ORF">P0Y55_06490</name>
</gene>
<protein>
    <submittedName>
        <fullName evidence="1">Uncharacterized protein</fullName>
    </submittedName>
</protein>
<accession>A0AA95JBQ3</accession>
<dbReference type="EMBL" id="CP119317">
    <property type="protein sequence ID" value="WEK55688.1"/>
    <property type="molecule type" value="Genomic_DNA"/>
</dbReference>
<reference evidence="1" key="1">
    <citation type="submission" date="2023-03" db="EMBL/GenBank/DDBJ databases">
        <title>Andean soil-derived lignocellulolytic bacterial consortium as a source of novel taxa and putative plastic-active enzymes.</title>
        <authorList>
            <person name="Diaz-Garcia L."/>
            <person name="Chuvochina M."/>
            <person name="Feuerriegel G."/>
            <person name="Bunk B."/>
            <person name="Sproer C."/>
            <person name="Streit W.R."/>
            <person name="Rodriguez L.M."/>
            <person name="Overmann J."/>
            <person name="Jimenez D.J."/>
        </authorList>
    </citation>
    <scope>NUCLEOTIDE SEQUENCE</scope>
    <source>
        <strain evidence="1">MAG 2441</strain>
    </source>
</reference>
<evidence type="ECO:0000313" key="1">
    <source>
        <dbReference type="EMBL" id="WEK55688.1"/>
    </source>
</evidence>
<proteinExistence type="predicted"/>
<sequence>MSKLYWKSILALVLVGAIAIVVMSQLYRSHLEQERSRYSAAVFKINRLHIVTDDTLVDLMVTFQCRERLARVTWDHSILAVDLMETSLTTSWVDVHELITVAFSQKNNVEQVLIRLFNGNNEAEPLLLAIETRKDDWKSNELNQLTPTALEQNPVYFGKLRVSTTPIGQRWLKHFAI</sequence>
<keyword evidence="2" id="KW-1185">Reference proteome</keyword>
<evidence type="ECO:0000313" key="2">
    <source>
        <dbReference type="Proteomes" id="UP001178662"/>
    </source>
</evidence>
<organism evidence="1 2">
    <name type="scientific">Candidatus Cohnella colombiensis</name>
    <dbReference type="NCBI Taxonomy" id="3121368"/>
    <lineage>
        <taxon>Bacteria</taxon>
        <taxon>Bacillati</taxon>
        <taxon>Bacillota</taxon>
        <taxon>Bacilli</taxon>
        <taxon>Bacillales</taxon>
        <taxon>Paenibacillaceae</taxon>
        <taxon>Cohnella</taxon>
    </lineage>
</organism>
<name>A0AA95JBQ3_9BACL</name>